<dbReference type="GO" id="GO:0005634">
    <property type="term" value="C:nucleus"/>
    <property type="evidence" value="ECO:0007669"/>
    <property type="project" value="UniProtKB-SubCell"/>
</dbReference>
<evidence type="ECO:0000256" key="6">
    <source>
        <dbReference type="ARBA" id="ARBA00022729"/>
    </source>
</evidence>
<dbReference type="Gene3D" id="3.40.50.1820">
    <property type="entry name" value="alpha/beta hydrolase"/>
    <property type="match status" value="1"/>
</dbReference>
<dbReference type="InterPro" id="IPR011042">
    <property type="entry name" value="6-blade_b-propeller_TolB-like"/>
</dbReference>
<keyword evidence="12" id="KW-0804">Transcription</keyword>
<dbReference type="AlphaFoldDB" id="A0A0G2G0M1"/>
<keyword evidence="13" id="KW-0539">Nucleus</keyword>
<dbReference type="GO" id="GO:0004252">
    <property type="term" value="F:serine-type endopeptidase activity"/>
    <property type="evidence" value="ECO:0007669"/>
    <property type="project" value="TreeGrafter"/>
</dbReference>
<dbReference type="InterPro" id="IPR029058">
    <property type="entry name" value="AB_hydrolase_fold"/>
</dbReference>
<name>A0A0G2G0M1_9PEZI</name>
<keyword evidence="5" id="KW-0645">Protease</keyword>
<feature type="domain" description="Peptidase S9 prolyl oligopeptidase catalytic" evidence="17">
    <location>
        <begin position="682"/>
        <end position="870"/>
    </location>
</feature>
<evidence type="ECO:0000256" key="5">
    <source>
        <dbReference type="ARBA" id="ARBA00022670"/>
    </source>
</evidence>
<evidence type="ECO:0000256" key="3">
    <source>
        <dbReference type="ARBA" id="ARBA00010916"/>
    </source>
</evidence>
<dbReference type="GO" id="GO:0006325">
    <property type="term" value="P:chromatin organization"/>
    <property type="evidence" value="ECO:0007669"/>
    <property type="project" value="UniProtKB-KW"/>
</dbReference>
<evidence type="ECO:0000256" key="15">
    <source>
        <dbReference type="SAM" id="Coils"/>
    </source>
</evidence>
<evidence type="ECO:0000256" key="11">
    <source>
        <dbReference type="ARBA" id="ARBA00023054"/>
    </source>
</evidence>
<feature type="region of interest" description="Disordered" evidence="16">
    <location>
        <begin position="105"/>
        <end position="189"/>
    </location>
</feature>
<protein>
    <recommendedName>
        <fullName evidence="4">Chromatin modification-related protein EAF6</fullName>
    </recommendedName>
    <alternativeName>
        <fullName evidence="14">Dipeptidyl-peptidase V</fullName>
    </alternativeName>
</protein>
<comment type="caution">
    <text evidence="18">The sequence shown here is derived from an EMBL/GenBank/DDBJ whole genome shotgun (WGS) entry which is preliminary data.</text>
</comment>
<evidence type="ECO:0000256" key="12">
    <source>
        <dbReference type="ARBA" id="ARBA00023163"/>
    </source>
</evidence>
<evidence type="ECO:0000259" key="17">
    <source>
        <dbReference type="Pfam" id="PF00326"/>
    </source>
</evidence>
<evidence type="ECO:0000256" key="8">
    <source>
        <dbReference type="ARBA" id="ARBA00022825"/>
    </source>
</evidence>
<dbReference type="STRING" id="1214573.A0A0G2G0M1"/>
<dbReference type="Pfam" id="PF09340">
    <property type="entry name" value="NuA4"/>
    <property type="match status" value="1"/>
</dbReference>
<comment type="similarity">
    <text evidence="3">Belongs to the EAF6 family.</text>
</comment>
<keyword evidence="10" id="KW-0805">Transcription regulation</keyword>
<organism evidence="18 19">
    <name type="scientific">Diaporthe ampelina</name>
    <dbReference type="NCBI Taxonomy" id="1214573"/>
    <lineage>
        <taxon>Eukaryota</taxon>
        <taxon>Fungi</taxon>
        <taxon>Dikarya</taxon>
        <taxon>Ascomycota</taxon>
        <taxon>Pezizomycotina</taxon>
        <taxon>Sordariomycetes</taxon>
        <taxon>Sordariomycetidae</taxon>
        <taxon>Diaporthales</taxon>
        <taxon>Diaporthaceae</taxon>
        <taxon>Diaporthe</taxon>
    </lineage>
</organism>
<dbReference type="FunFam" id="3.40.50.1820:FF:000028">
    <property type="entry name" value="S9 family peptidase"/>
    <property type="match status" value="1"/>
</dbReference>
<dbReference type="SUPFAM" id="SSF53474">
    <property type="entry name" value="alpha/beta-Hydrolases"/>
    <property type="match status" value="1"/>
</dbReference>
<dbReference type="Proteomes" id="UP000034680">
    <property type="component" value="Unassembled WGS sequence"/>
</dbReference>
<evidence type="ECO:0000256" key="4">
    <source>
        <dbReference type="ARBA" id="ARBA00018504"/>
    </source>
</evidence>
<dbReference type="InterPro" id="IPR015418">
    <property type="entry name" value="Eaf6"/>
</dbReference>
<reference evidence="18 19" key="1">
    <citation type="submission" date="2015-05" db="EMBL/GenBank/DDBJ databases">
        <title>Distinctive expansion of gene families associated with plant cell wall degradation and secondary metabolism in the genomes of grapevine trunk pathogens.</title>
        <authorList>
            <person name="Lawrence D.P."/>
            <person name="Travadon R."/>
            <person name="Rolshausen P.E."/>
            <person name="Baumgartner K."/>
        </authorList>
    </citation>
    <scope>NUCLEOTIDE SEQUENCE [LARGE SCALE GENOMIC DNA]</scope>
    <source>
        <strain evidence="18">DA912</strain>
    </source>
</reference>
<dbReference type="InterPro" id="IPR001375">
    <property type="entry name" value="Peptidase_S9_cat"/>
</dbReference>
<dbReference type="Pfam" id="PF00326">
    <property type="entry name" value="Peptidase_S9"/>
    <property type="match status" value="1"/>
</dbReference>
<accession>A0A0G2G0M1</accession>
<evidence type="ECO:0000256" key="2">
    <source>
        <dbReference type="ARBA" id="ARBA00010040"/>
    </source>
</evidence>
<dbReference type="GO" id="GO:0000123">
    <property type="term" value="C:histone acetyltransferase complex"/>
    <property type="evidence" value="ECO:0007669"/>
    <property type="project" value="InterPro"/>
</dbReference>
<evidence type="ECO:0000256" key="10">
    <source>
        <dbReference type="ARBA" id="ARBA00023015"/>
    </source>
</evidence>
<evidence type="ECO:0000256" key="1">
    <source>
        <dbReference type="ARBA" id="ARBA00004123"/>
    </source>
</evidence>
<keyword evidence="19" id="KW-1185">Reference proteome</keyword>
<evidence type="ECO:0000313" key="19">
    <source>
        <dbReference type="Proteomes" id="UP000034680"/>
    </source>
</evidence>
<reference evidence="18 19" key="2">
    <citation type="submission" date="2015-05" db="EMBL/GenBank/DDBJ databases">
        <authorList>
            <person name="Morales-Cruz A."/>
            <person name="Amrine K.C."/>
            <person name="Cantu D."/>
        </authorList>
    </citation>
    <scope>NUCLEOTIDE SEQUENCE [LARGE SCALE GENOMIC DNA]</scope>
    <source>
        <strain evidence="18">DA912</strain>
    </source>
</reference>
<evidence type="ECO:0000256" key="9">
    <source>
        <dbReference type="ARBA" id="ARBA00022853"/>
    </source>
</evidence>
<evidence type="ECO:0000256" key="13">
    <source>
        <dbReference type="ARBA" id="ARBA00023242"/>
    </source>
</evidence>
<keyword evidence="11 15" id="KW-0175">Coiled coil</keyword>
<dbReference type="PANTHER" id="PTHR42776:SF13">
    <property type="entry name" value="DIPEPTIDYL-PEPTIDASE 5"/>
    <property type="match status" value="1"/>
</dbReference>
<feature type="coiled-coil region" evidence="15">
    <location>
        <begin position="20"/>
        <end position="47"/>
    </location>
</feature>
<keyword evidence="6" id="KW-0732">Signal</keyword>
<gene>
    <name evidence="18" type="ORF">UCDDA912_g00040</name>
</gene>
<feature type="compositionally biased region" description="Polar residues" evidence="16">
    <location>
        <begin position="105"/>
        <end position="137"/>
    </location>
</feature>
<evidence type="ECO:0000256" key="14">
    <source>
        <dbReference type="ARBA" id="ARBA00032829"/>
    </source>
</evidence>
<keyword evidence="9" id="KW-0156">Chromatin regulator</keyword>
<sequence>MTENNQAAAGADAPGGLPYYEQSRTQLKSLLAKRRDLEKKLGGIEETIYTKETEYLDQTQAGNIMTGFDNYTKGTNAAAAQRRKGGTMEQHRVFSKSSISYNANAADSTANTPGSSHAPTPVSTTFAGGSGSNHPTPTSATASTGKAGGGGGSKKDKKKATISLSVDAGGDSESDINVKKHAPPTRKSFNPDSLAVESFLTAFMMTIRAKLTPEVLLSAPRRSAGSPNSSGKLALYTVSAYSFQEHKKTNSIRVLDLGSDHATALYTDSSYSEPTWVGETEFLVIKSGDKGTSSLLVADVNSPGAPPKEISKFSGAISNLKVSKLSDGTFALACSALVGPSGAIHNPENDKKPYSSAKVYTSLFVRHWDSWVSENRNAIFYGSLKRTSGGAFRLEPPGLVNVLAGTRLQSPVPPFGGTGDFDIGPTGIVFVSRDPDLNPATHTKSDLYYVALSSFTQAKPPAPQLVKTGKLRGYSGAPAFSHDGKSVAFTRMRDVQYESDKPRLLLVPDVADLSNVQEFYETADGEGGWDRRPDSILWSADDRELYVVAEDLGRSKLFRLPASPLLARQLPEVVSDVEGSIGDVRAYPGGKVFASGSSFTDNSLYTVIDPSAGSTSLVSSNTRQGRAFGLSRAQVDDIWFRGAGDYDVHAWVVKPSDFDPARKYPLALLIHGGPQGMWADSWSTRWNPAVFAEQGYVCVMPNPTGSTGYGMALENGIRGEWGGRPYRDLELCFEHVADKLGDYVDVSRAVAAGASYGGYMINWIQGHPLGRKLRALACHDGVFSTLNQYASEELFFPIHDFGGELWKHREGYEKWDPAKHVDQWATPQLIIHSELDYRLPVTEGLAAFNVLQSRGVPSKLLVFPDENHRTLWSGTMK</sequence>
<comment type="similarity">
    <text evidence="2">Belongs to the peptidase S9C family.</text>
</comment>
<keyword evidence="8" id="KW-0720">Serine protease</keyword>
<evidence type="ECO:0000256" key="16">
    <source>
        <dbReference type="SAM" id="MobiDB-lite"/>
    </source>
</evidence>
<evidence type="ECO:0000313" key="18">
    <source>
        <dbReference type="EMBL" id="KKY39887.1"/>
    </source>
</evidence>
<dbReference type="OrthoDB" id="416344at2759"/>
<evidence type="ECO:0000256" key="7">
    <source>
        <dbReference type="ARBA" id="ARBA00022801"/>
    </source>
</evidence>
<comment type="subcellular location">
    <subcellularLocation>
        <location evidence="1">Nucleus</location>
    </subcellularLocation>
</comment>
<proteinExistence type="inferred from homology"/>
<dbReference type="EMBL" id="LCUC01000006">
    <property type="protein sequence ID" value="KKY39887.1"/>
    <property type="molecule type" value="Genomic_DNA"/>
</dbReference>
<dbReference type="SUPFAM" id="SSF82171">
    <property type="entry name" value="DPP6 N-terminal domain-like"/>
    <property type="match status" value="1"/>
</dbReference>
<dbReference type="Gene3D" id="2.120.10.30">
    <property type="entry name" value="TolB, C-terminal domain"/>
    <property type="match status" value="1"/>
</dbReference>
<dbReference type="GO" id="GO:0006508">
    <property type="term" value="P:proteolysis"/>
    <property type="evidence" value="ECO:0007669"/>
    <property type="project" value="UniProtKB-KW"/>
</dbReference>
<keyword evidence="7" id="KW-0378">Hydrolase</keyword>
<dbReference type="PANTHER" id="PTHR42776">
    <property type="entry name" value="SERINE PEPTIDASE S9 FAMILY MEMBER"/>
    <property type="match status" value="1"/>
</dbReference>